<gene>
    <name evidence="12" type="primary">phzM</name>
    <name evidence="6" type="synonym">tcmN</name>
    <name evidence="9" type="ORF">CAZ10_37480</name>
    <name evidence="10" type="ORF">DT376_16265</name>
    <name evidence="7" type="ORF">GNQ48_29930</name>
    <name evidence="8" type="ORF">GUL26_26480</name>
    <name evidence="11" type="ORF">IPC1295_25170</name>
    <name evidence="12" type="ORF">L4V69_07310</name>
    <name evidence="6" type="ORF">PAERUG_P19_London_7_VIM_2_05_10_01149</name>
</gene>
<reference evidence="12" key="10">
    <citation type="submission" date="2023-10" db="EMBL/GenBank/DDBJ databases">
        <title>Pathogen: clinical or host-associated sample.</title>
        <authorList>
            <person name="Hergert J."/>
            <person name="Casey R."/>
            <person name="Wagner J."/>
            <person name="Young E.L."/>
            <person name="Oakeson K.F."/>
        </authorList>
    </citation>
    <scope>NUCLEOTIDE SEQUENCE</scope>
    <source>
        <strain evidence="12">2021CK-01020</strain>
    </source>
</reference>
<protein>
    <submittedName>
        <fullName evidence="7 12">Methyltransferase</fullName>
    </submittedName>
    <submittedName>
        <fullName evidence="6">Multifunctional cyclase-dehydratase-3-O-methyl transferase TcmN</fullName>
        <ecNumber evidence="6">2.1.1.-</ecNumber>
    </submittedName>
    <submittedName>
        <fullName evidence="10">Phenazine-specific methyltransferase</fullName>
    </submittedName>
</protein>
<dbReference type="Gene3D" id="1.10.10.10">
    <property type="entry name" value="Winged helix-like DNA-binding domain superfamily/Winged helix DNA-binding domain"/>
    <property type="match status" value="1"/>
</dbReference>
<dbReference type="Proteomes" id="UP000045039">
    <property type="component" value="Unassembled WGS sequence"/>
</dbReference>
<dbReference type="AlphaFoldDB" id="A0A0F6U950"/>
<evidence type="ECO:0000313" key="9">
    <source>
        <dbReference type="EMBL" id="OTI54509.1"/>
    </source>
</evidence>
<evidence type="ECO:0000259" key="5">
    <source>
        <dbReference type="Pfam" id="PF08100"/>
    </source>
</evidence>
<reference evidence="10 15" key="5">
    <citation type="submission" date="2018-07" db="EMBL/GenBank/DDBJ databases">
        <title>Mechanisms of high-level aminoglycoside resistance among Gram-negative pathogens in Brazil.</title>
        <authorList>
            <person name="Ballaben A.S."/>
            <person name="Darini A.L.C."/>
            <person name="Doi Y."/>
        </authorList>
    </citation>
    <scope>NUCLEOTIDE SEQUENCE [LARGE SCALE GENOMIC DNA]</scope>
    <source>
        <strain evidence="10 15">B2-305</strain>
    </source>
</reference>
<dbReference type="EMBL" id="CP136986">
    <property type="protein sequence ID" value="WOS78940.1"/>
    <property type="molecule type" value="Genomic_DNA"/>
</dbReference>
<evidence type="ECO:0000313" key="6">
    <source>
        <dbReference type="EMBL" id="CRO24337.1"/>
    </source>
</evidence>
<dbReference type="RefSeq" id="WP_003093617.1">
    <property type="nucleotide sequence ID" value="NZ_AP014622.1"/>
</dbReference>
<dbReference type="GO" id="GO:0046983">
    <property type="term" value="F:protein dimerization activity"/>
    <property type="evidence" value="ECO:0007669"/>
    <property type="project" value="InterPro"/>
</dbReference>
<dbReference type="EMBL" id="QORE01000516">
    <property type="protein sequence ID" value="RCI73828.1"/>
    <property type="molecule type" value="Genomic_DNA"/>
</dbReference>
<reference evidence="9 14" key="3">
    <citation type="submission" date="2017-05" db="EMBL/GenBank/DDBJ databases">
        <authorList>
            <person name="Song R."/>
            <person name="Chenine A.L."/>
            <person name="Ruprecht R.M."/>
        </authorList>
    </citation>
    <scope>NUCLEOTIDE SEQUENCE [LARGE SCALE GENOMIC DNA]</scope>
    <source>
        <strain evidence="9 14">S567_C10_BS</strain>
    </source>
</reference>
<dbReference type="SUPFAM" id="SSF46785">
    <property type="entry name" value="Winged helix' DNA-binding domain"/>
    <property type="match status" value="1"/>
</dbReference>
<dbReference type="EMBL" id="WXZT01000022">
    <property type="protein sequence ID" value="MZZ15815.1"/>
    <property type="molecule type" value="Genomic_DNA"/>
</dbReference>
<organism evidence="10 15">
    <name type="scientific">Pseudomonas aeruginosa</name>
    <dbReference type="NCBI Taxonomy" id="287"/>
    <lineage>
        <taxon>Bacteria</taxon>
        <taxon>Pseudomonadati</taxon>
        <taxon>Pseudomonadota</taxon>
        <taxon>Gammaproteobacteria</taxon>
        <taxon>Pseudomonadales</taxon>
        <taxon>Pseudomonadaceae</taxon>
        <taxon>Pseudomonas</taxon>
    </lineage>
</organism>
<reference evidence="7 17" key="7">
    <citation type="submission" date="2019-11" db="EMBL/GenBank/DDBJ databases">
        <title>Genomes of ocular Pseudomonas aeruginosa isolates.</title>
        <authorList>
            <person name="Khan M."/>
            <person name="Rice S.A."/>
            <person name="Willcox M.D.P."/>
            <person name="Stapleton F."/>
        </authorList>
    </citation>
    <scope>NUCLEOTIDE SEQUENCE [LARGE SCALE GENOMIC DNA]</scope>
    <source>
        <strain evidence="7 17">PA221</strain>
    </source>
</reference>
<dbReference type="SMR" id="A0A0F6U950"/>
<dbReference type="InterPro" id="IPR036388">
    <property type="entry name" value="WH-like_DNA-bd_sf"/>
</dbReference>
<dbReference type="InterPro" id="IPR036390">
    <property type="entry name" value="WH_DNA-bd_sf"/>
</dbReference>
<reference evidence="11 16" key="4">
    <citation type="submission" date="2017-08" db="EMBL/GenBank/DDBJ databases">
        <authorList>
            <person name="Feschi L."/>
            <person name="Jeukens J."/>
            <person name="Emond-Rheault J.-G."/>
            <person name="Kukavica-Ibrulj I."/>
            <person name="Boyle B."/>
            <person name="Levesque R.C."/>
        </authorList>
    </citation>
    <scope>NUCLEOTIDE SEQUENCE [LARGE SCALE GENOMIC DNA]</scope>
    <source>
        <strain evidence="11 16">PA-W36</strain>
    </source>
</reference>
<feature type="domain" description="O-methyltransferase dimerisation" evidence="5">
    <location>
        <begin position="15"/>
        <end position="88"/>
    </location>
</feature>
<dbReference type="EMBL" id="NSNE01000017">
    <property type="protein sequence ID" value="RPM09205.1"/>
    <property type="molecule type" value="Genomic_DNA"/>
</dbReference>
<evidence type="ECO:0000313" key="7">
    <source>
        <dbReference type="EMBL" id="MUI39217.1"/>
    </source>
</evidence>
<evidence type="ECO:0000313" key="14">
    <source>
        <dbReference type="Proteomes" id="UP000194857"/>
    </source>
</evidence>
<dbReference type="GO" id="GO:0032259">
    <property type="term" value="P:methylation"/>
    <property type="evidence" value="ECO:0007669"/>
    <property type="project" value="UniProtKB-KW"/>
</dbReference>
<evidence type="ECO:0000313" key="11">
    <source>
        <dbReference type="EMBL" id="RPM09205.1"/>
    </source>
</evidence>
<dbReference type="InterPro" id="IPR001077">
    <property type="entry name" value="COMT_C"/>
</dbReference>
<evidence type="ECO:0000313" key="15">
    <source>
        <dbReference type="Proteomes" id="UP000253594"/>
    </source>
</evidence>
<accession>A0A1S1C298</accession>
<evidence type="ECO:0000256" key="1">
    <source>
        <dbReference type="ARBA" id="ARBA00022603"/>
    </source>
</evidence>
<dbReference type="Proteomes" id="UP000284767">
    <property type="component" value="Unassembled WGS sequence"/>
</dbReference>
<proteinExistence type="predicted"/>
<reference evidence="12" key="9">
    <citation type="submission" date="2023-06" db="EMBL/GenBank/DDBJ databases">
        <authorList>
            <consortium name="Clinical and Environmental Microbiology Branch: Whole genome sequencing antimicrobial resistance pathogens in the healthcare setting"/>
        </authorList>
    </citation>
    <scope>NUCLEOTIDE SEQUENCE</scope>
    <source>
        <strain evidence="12">2021CK-01020</strain>
    </source>
</reference>
<evidence type="ECO:0000313" key="13">
    <source>
        <dbReference type="Proteomes" id="UP000045039"/>
    </source>
</evidence>
<accession>A0A0F6U950</accession>
<keyword evidence="2 10" id="KW-0808">Transferase</keyword>
<dbReference type="PANTHER" id="PTHR43712">
    <property type="entry name" value="PUTATIVE (AFU_ORTHOLOGUE AFUA_4G14580)-RELATED"/>
    <property type="match status" value="1"/>
</dbReference>
<dbReference type="Pfam" id="PF08100">
    <property type="entry name" value="Dimerisation"/>
    <property type="match status" value="1"/>
</dbReference>
<dbReference type="Proteomes" id="UP000433532">
    <property type="component" value="Unassembled WGS sequence"/>
</dbReference>
<evidence type="ECO:0000313" key="8">
    <source>
        <dbReference type="EMBL" id="MZZ15815.1"/>
    </source>
</evidence>
<dbReference type="Proteomes" id="UP000253594">
    <property type="component" value="Unassembled WGS sequence"/>
</dbReference>
<dbReference type="KEGG" id="paeb:NCGM1900_0750"/>
<evidence type="ECO:0000313" key="10">
    <source>
        <dbReference type="EMBL" id="RCI73828.1"/>
    </source>
</evidence>
<dbReference type="Proteomes" id="UP000194857">
    <property type="component" value="Unassembled WGS sequence"/>
</dbReference>
<dbReference type="EMBL" id="NFFZ01000052">
    <property type="protein sequence ID" value="OTI54509.1"/>
    <property type="molecule type" value="Genomic_DNA"/>
</dbReference>
<evidence type="ECO:0000256" key="2">
    <source>
        <dbReference type="ARBA" id="ARBA00022679"/>
    </source>
</evidence>
<dbReference type="EMBL" id="WOAD01000047">
    <property type="protein sequence ID" value="MUI39217.1"/>
    <property type="molecule type" value="Genomic_DNA"/>
</dbReference>
<dbReference type="Pfam" id="PF00891">
    <property type="entry name" value="Methyltransf_2"/>
    <property type="match status" value="1"/>
</dbReference>
<dbReference type="InterPro" id="IPR012967">
    <property type="entry name" value="COMT_dimerisation"/>
</dbReference>
<dbReference type="EC" id="2.1.1.-" evidence="6"/>
<dbReference type="PANTHER" id="PTHR43712:SF2">
    <property type="entry name" value="O-METHYLTRANSFERASE CICE"/>
    <property type="match status" value="1"/>
</dbReference>
<feature type="domain" description="O-methyltransferase C-terminal" evidence="4">
    <location>
        <begin position="115"/>
        <end position="314"/>
    </location>
</feature>
<reference evidence="11 16" key="6">
    <citation type="submission" date="2019-01" db="EMBL/GenBank/DDBJ databases">
        <title>The Pseudomonas aeruginosa pan-genome provides new insights on its population structure, horizontal gene transfer and pathogenicity.</title>
        <authorList>
            <person name="Freschi L."/>
            <person name="Vincent A.T."/>
            <person name="Jeukens J."/>
            <person name="Emond-Rheault J.-G."/>
            <person name="Kukavica-Ibrulj I."/>
            <person name="Dupont M.-J."/>
            <person name="Charette S.J."/>
            <person name="Boyle B."/>
            <person name="Levesque R.C."/>
        </authorList>
    </citation>
    <scope>NUCLEOTIDE SEQUENCE [LARGE SCALE GENOMIC DNA]</scope>
    <source>
        <strain evidence="11 16">PA-W36</strain>
    </source>
</reference>
<dbReference type="PIRSF" id="PIRSF005739">
    <property type="entry name" value="O-mtase"/>
    <property type="match status" value="1"/>
</dbReference>
<dbReference type="Gene3D" id="3.40.50.150">
    <property type="entry name" value="Vaccinia Virus protein VP39"/>
    <property type="match status" value="1"/>
</dbReference>
<dbReference type="PROSITE" id="PS51683">
    <property type="entry name" value="SAM_OMT_II"/>
    <property type="match status" value="1"/>
</dbReference>
<reference evidence="8" key="8">
    <citation type="submission" date="2020-01" db="EMBL/GenBank/DDBJ databases">
        <title>Bacteria Cultured from War Wounds Associated with the Conflict in Eastern Ukraine.</title>
        <authorList>
            <person name="Snesrud E."/>
            <person name="Galac M.R."/>
            <person name="Mc Gann P."/>
            <person name="Valentine K."/>
            <person name="Viacheslav K."/>
        </authorList>
    </citation>
    <scope>NUCLEOTIDE SEQUENCE</scope>
    <source>
        <strain evidence="8">VNMU148</strain>
    </source>
</reference>
<dbReference type="GO" id="GO:0008171">
    <property type="term" value="F:O-methyltransferase activity"/>
    <property type="evidence" value="ECO:0007669"/>
    <property type="project" value="InterPro"/>
</dbReference>
<evidence type="ECO:0000256" key="3">
    <source>
        <dbReference type="ARBA" id="ARBA00022691"/>
    </source>
</evidence>
<dbReference type="InterPro" id="IPR029063">
    <property type="entry name" value="SAM-dependent_MTases_sf"/>
</dbReference>
<dbReference type="OMA" id="LHDMIVY"/>
<evidence type="ECO:0000313" key="12">
    <source>
        <dbReference type="EMBL" id="WOS78940.1"/>
    </source>
</evidence>
<dbReference type="Proteomes" id="UP001297540">
    <property type="component" value="Chromosome"/>
</dbReference>
<evidence type="ECO:0000313" key="16">
    <source>
        <dbReference type="Proteomes" id="UP000284767"/>
    </source>
</evidence>
<evidence type="ECO:0000313" key="17">
    <source>
        <dbReference type="Proteomes" id="UP000433532"/>
    </source>
</evidence>
<name>A0A0F6U950_PSEAI</name>
<reference evidence="6" key="2">
    <citation type="submission" date="2015-06" db="EMBL/GenBank/DDBJ databases">
        <authorList>
            <person name="Radhakrishnan R."/>
            <person name="Underwood A."/>
            <person name="Al-Shahib A."/>
        </authorList>
    </citation>
    <scope>NUCLEOTIDE SEQUENCE</scope>
    <source>
        <strain evidence="6">P19_London_7_VIM_2_05_10</strain>
    </source>
</reference>
<keyword evidence="1 10" id="KW-0489">Methyltransferase</keyword>
<dbReference type="SUPFAM" id="SSF53335">
    <property type="entry name" value="S-adenosyl-L-methionine-dependent methyltransferases"/>
    <property type="match status" value="1"/>
</dbReference>
<evidence type="ECO:0000259" key="4">
    <source>
        <dbReference type="Pfam" id="PF00891"/>
    </source>
</evidence>
<sequence length="334" mass="36357">MNNSNLAAARNLIQVVTGEWKSRCVYVATRLGLADLIESGIDSDETLAAAVGSDAERIHRLMRLLVAFEIFQGDTRDGYANTPTSHLLRDVEGSFRDMVLFYGEEFHAAWTPACEALLSGTPGFELAFGEDFYSYLKRCPDAGRRFLLAMKASNLAFHEIPRLLDFRGRSFVDVGGGSGELTKAILQAEPSARGVMLDREGSLGVARDNLSSLLAGERVSLVGGDMLQEVPSNGDIYLLSRIIGDLDEAASLRLLGNCREAMAGDGRVVVIERTISASEPSPMSVLWDVHLFMACAGRHRTTEEVVDLLGRGGFAVERIVDLPMETRMIVAARA</sequence>
<keyword evidence="3" id="KW-0949">S-adenosyl-L-methionine</keyword>
<dbReference type="InterPro" id="IPR016461">
    <property type="entry name" value="COMT-like"/>
</dbReference>
<dbReference type="Proteomes" id="UP000644192">
    <property type="component" value="Unassembled WGS sequence"/>
</dbReference>
<dbReference type="EMBL" id="CVVU01000049">
    <property type="protein sequence ID" value="CRO24337.1"/>
    <property type="molecule type" value="Genomic_DNA"/>
</dbReference>
<reference evidence="13" key="1">
    <citation type="submission" date="2015-06" db="EMBL/GenBank/DDBJ databases">
        <authorList>
            <person name="Radhakrishnan Rajesh"/>
            <person name="Underwood Anthony"/>
            <person name="Al-Shahib Ali"/>
        </authorList>
    </citation>
    <scope>NUCLEOTIDE SEQUENCE [LARGE SCALE GENOMIC DNA]</scope>
    <source>
        <strain evidence="13">P19_London_7_VIM_2_05_10</strain>
    </source>
</reference>